<dbReference type="PANTHER" id="PTHR43409">
    <property type="entry name" value="ANAEROBIC MAGNESIUM-PROTOPORPHYRIN IX MONOMETHYL ESTER CYCLASE-RELATED"/>
    <property type="match status" value="1"/>
</dbReference>
<evidence type="ECO:0000256" key="3">
    <source>
        <dbReference type="ARBA" id="ARBA00022723"/>
    </source>
</evidence>
<dbReference type="SFLD" id="SFLDG01082">
    <property type="entry name" value="B12-binding_domain_containing"/>
    <property type="match status" value="1"/>
</dbReference>
<dbReference type="SUPFAM" id="SSF52242">
    <property type="entry name" value="Cobalamin (vitamin B12)-binding domain"/>
    <property type="match status" value="1"/>
</dbReference>
<reference evidence="8" key="1">
    <citation type="submission" date="2018-06" db="EMBL/GenBank/DDBJ databases">
        <authorList>
            <person name="Zhirakovskaya E."/>
        </authorList>
    </citation>
    <scope>NUCLEOTIDE SEQUENCE</scope>
</reference>
<dbReference type="InterPro" id="IPR006158">
    <property type="entry name" value="Cobalamin-bd"/>
</dbReference>
<dbReference type="InterPro" id="IPR051198">
    <property type="entry name" value="BchE-like"/>
</dbReference>
<dbReference type="SUPFAM" id="SSF102114">
    <property type="entry name" value="Radical SAM enzymes"/>
    <property type="match status" value="1"/>
</dbReference>
<dbReference type="CDD" id="cd01335">
    <property type="entry name" value="Radical_SAM"/>
    <property type="match status" value="1"/>
</dbReference>
<comment type="cofactor">
    <cofactor evidence="1">
        <name>[4Fe-4S] cluster</name>
        <dbReference type="ChEBI" id="CHEBI:49883"/>
    </cofactor>
</comment>
<dbReference type="SMART" id="SM00729">
    <property type="entry name" value="Elp3"/>
    <property type="match status" value="1"/>
</dbReference>
<dbReference type="GO" id="GO:0051539">
    <property type="term" value="F:4 iron, 4 sulfur cluster binding"/>
    <property type="evidence" value="ECO:0007669"/>
    <property type="project" value="UniProtKB-KW"/>
</dbReference>
<gene>
    <name evidence="8" type="ORF">MNBD_DELTA02-619</name>
</gene>
<dbReference type="GO" id="GO:0003824">
    <property type="term" value="F:catalytic activity"/>
    <property type="evidence" value="ECO:0007669"/>
    <property type="project" value="InterPro"/>
</dbReference>
<dbReference type="InterPro" id="IPR036724">
    <property type="entry name" value="Cobalamin-bd_sf"/>
</dbReference>
<accession>A0A3B0VPI5</accession>
<dbReference type="Gene3D" id="3.80.30.20">
    <property type="entry name" value="tm_1862 like domain"/>
    <property type="match status" value="1"/>
</dbReference>
<evidence type="ECO:0000256" key="2">
    <source>
        <dbReference type="ARBA" id="ARBA00022691"/>
    </source>
</evidence>
<dbReference type="InterPro" id="IPR034466">
    <property type="entry name" value="Methyltransferase_Class_B"/>
</dbReference>
<dbReference type="InterPro" id="IPR007197">
    <property type="entry name" value="rSAM"/>
</dbReference>
<evidence type="ECO:0000256" key="5">
    <source>
        <dbReference type="ARBA" id="ARBA00023014"/>
    </source>
</evidence>
<evidence type="ECO:0000256" key="4">
    <source>
        <dbReference type="ARBA" id="ARBA00023004"/>
    </source>
</evidence>
<evidence type="ECO:0000256" key="1">
    <source>
        <dbReference type="ARBA" id="ARBA00001966"/>
    </source>
</evidence>
<dbReference type="GO" id="GO:0005829">
    <property type="term" value="C:cytosol"/>
    <property type="evidence" value="ECO:0007669"/>
    <property type="project" value="TreeGrafter"/>
</dbReference>
<dbReference type="SFLD" id="SFLDG01123">
    <property type="entry name" value="methyltransferase_(Class_B)"/>
    <property type="match status" value="1"/>
</dbReference>
<evidence type="ECO:0000313" key="8">
    <source>
        <dbReference type="EMBL" id="VAW38779.1"/>
    </source>
</evidence>
<name>A0A3B0VPI5_9ZZZZ</name>
<dbReference type="PROSITE" id="PS51918">
    <property type="entry name" value="RADICAL_SAM"/>
    <property type="match status" value="1"/>
</dbReference>
<feature type="domain" description="Radical SAM core" evidence="7">
    <location>
        <begin position="161"/>
        <end position="377"/>
    </location>
</feature>
<dbReference type="EMBL" id="UOEZ01000078">
    <property type="protein sequence ID" value="VAW38779.1"/>
    <property type="molecule type" value="Genomic_DNA"/>
</dbReference>
<keyword evidence="3" id="KW-0479">Metal-binding</keyword>
<sequence>MPYDVPTGLGYVAEALYTASIEYDVIDTYFGYTFGEVRDKIKEFKPDLLGISMFTHQYRVGYDFLRAIKKDFPELKVVAGGPHISTLRVKVLEECEVIDYAIVLEGEEAMVELCRGDDLAKIDGLLYRDAKGKVLYTGNRAFKKDLDSIPFPRYEKFEVSRYIEKRIPIISSRGCPYSCTFCPVPLTIGKKFRFRSPQYVIEEIKYWYERGYKLFPFFDDNFTLDIDRVFKFCDLFARSGLEGVSLSCPNGVRADRVNRKLLARMKEVGFNELSYGVEVGNEKMLELIKKGESMKCIDAAIKDSCELGFLVKLFFLIGSPGETPADFEDSLKLAEKYPVFSVGFGHVLPFPGSELYEYVEKNGLFVIDPEEYLNSGSSVINEPVFKSPEMTVAQRKEAFVKSRELQTKILRNYYRYRLRRFGYCGKIFARLFVSDTILKLYRNNQYVRKSLGIVKDYIKSL</sequence>
<keyword evidence="4" id="KW-0408">Iron</keyword>
<dbReference type="CDD" id="cd02068">
    <property type="entry name" value="radical_SAM_B12_BD"/>
    <property type="match status" value="1"/>
</dbReference>
<proteinExistence type="predicted"/>
<evidence type="ECO:0000259" key="7">
    <source>
        <dbReference type="PROSITE" id="PS51918"/>
    </source>
</evidence>
<dbReference type="InterPro" id="IPR006638">
    <property type="entry name" value="Elp3/MiaA/NifB-like_rSAM"/>
</dbReference>
<organism evidence="8">
    <name type="scientific">hydrothermal vent metagenome</name>
    <dbReference type="NCBI Taxonomy" id="652676"/>
    <lineage>
        <taxon>unclassified sequences</taxon>
        <taxon>metagenomes</taxon>
        <taxon>ecological metagenomes</taxon>
    </lineage>
</organism>
<keyword evidence="2" id="KW-0949">S-adenosyl-L-methionine</keyword>
<dbReference type="PANTHER" id="PTHR43409:SF16">
    <property type="entry name" value="SLR0320 PROTEIN"/>
    <property type="match status" value="1"/>
</dbReference>
<feature type="domain" description="B12-binding" evidence="6">
    <location>
        <begin position="1"/>
        <end position="124"/>
    </location>
</feature>
<dbReference type="Pfam" id="PF04055">
    <property type="entry name" value="Radical_SAM"/>
    <property type="match status" value="1"/>
</dbReference>
<dbReference type="Pfam" id="PF02310">
    <property type="entry name" value="B12-binding"/>
    <property type="match status" value="1"/>
</dbReference>
<dbReference type="InterPro" id="IPR023404">
    <property type="entry name" value="rSAM_horseshoe"/>
</dbReference>
<dbReference type="PROSITE" id="PS51332">
    <property type="entry name" value="B12_BINDING"/>
    <property type="match status" value="1"/>
</dbReference>
<evidence type="ECO:0000259" key="6">
    <source>
        <dbReference type="PROSITE" id="PS51332"/>
    </source>
</evidence>
<dbReference type="InterPro" id="IPR058240">
    <property type="entry name" value="rSAM_sf"/>
</dbReference>
<dbReference type="GO" id="GO:0046872">
    <property type="term" value="F:metal ion binding"/>
    <property type="evidence" value="ECO:0007669"/>
    <property type="project" value="UniProtKB-KW"/>
</dbReference>
<dbReference type="SFLD" id="SFLDS00029">
    <property type="entry name" value="Radical_SAM"/>
    <property type="match status" value="1"/>
</dbReference>
<dbReference type="Gene3D" id="3.40.50.280">
    <property type="entry name" value="Cobalamin-binding domain"/>
    <property type="match status" value="1"/>
</dbReference>
<keyword evidence="5" id="KW-0411">Iron-sulfur</keyword>
<protein>
    <submittedName>
        <fullName evidence="8">Uncharacterized protein</fullName>
    </submittedName>
</protein>
<dbReference type="GO" id="GO:0031419">
    <property type="term" value="F:cobalamin binding"/>
    <property type="evidence" value="ECO:0007669"/>
    <property type="project" value="InterPro"/>
</dbReference>
<dbReference type="AlphaFoldDB" id="A0A3B0VPI5"/>